<organism evidence="6 7">
    <name type="scientific">Candidatus Viridilinea halotolerans</name>
    <dbReference type="NCBI Taxonomy" id="2491704"/>
    <lineage>
        <taxon>Bacteria</taxon>
        <taxon>Bacillati</taxon>
        <taxon>Chloroflexota</taxon>
        <taxon>Chloroflexia</taxon>
        <taxon>Chloroflexales</taxon>
        <taxon>Chloroflexineae</taxon>
        <taxon>Oscillochloridaceae</taxon>
        <taxon>Candidatus Viridilinea</taxon>
    </lineage>
</organism>
<dbReference type="EMBL" id="RSAS01000240">
    <property type="protein sequence ID" value="RRR74775.1"/>
    <property type="molecule type" value="Genomic_DNA"/>
</dbReference>
<evidence type="ECO:0000256" key="3">
    <source>
        <dbReference type="ARBA" id="ARBA00022679"/>
    </source>
</evidence>
<dbReference type="AlphaFoldDB" id="A0A426U4E8"/>
<dbReference type="Proteomes" id="UP000280307">
    <property type="component" value="Unassembled WGS sequence"/>
</dbReference>
<comment type="catalytic activity">
    <reaction evidence="5">
        <text>a 2'-deoxyadenosine in DNA + S-adenosyl-L-methionine = an N(6)-methyl-2'-deoxyadenosine in DNA + S-adenosyl-L-homocysteine + H(+)</text>
        <dbReference type="Rhea" id="RHEA:15197"/>
        <dbReference type="Rhea" id="RHEA-COMP:12418"/>
        <dbReference type="Rhea" id="RHEA-COMP:12419"/>
        <dbReference type="ChEBI" id="CHEBI:15378"/>
        <dbReference type="ChEBI" id="CHEBI:57856"/>
        <dbReference type="ChEBI" id="CHEBI:59789"/>
        <dbReference type="ChEBI" id="CHEBI:90615"/>
        <dbReference type="ChEBI" id="CHEBI:90616"/>
        <dbReference type="EC" id="2.1.1.72"/>
    </reaction>
</comment>
<dbReference type="GO" id="GO:0003676">
    <property type="term" value="F:nucleic acid binding"/>
    <property type="evidence" value="ECO:0007669"/>
    <property type="project" value="InterPro"/>
</dbReference>
<comment type="caution">
    <text evidence="6">The sequence shown here is derived from an EMBL/GenBank/DDBJ whole genome shotgun (WGS) entry which is preliminary data.</text>
</comment>
<keyword evidence="3" id="KW-0808">Transferase</keyword>
<proteinExistence type="predicted"/>
<dbReference type="Pfam" id="PF02086">
    <property type="entry name" value="MethyltransfD12"/>
    <property type="match status" value="1"/>
</dbReference>
<dbReference type="SUPFAM" id="SSF53335">
    <property type="entry name" value="S-adenosyl-L-methionine-dependent methyltransferases"/>
    <property type="match status" value="1"/>
</dbReference>
<evidence type="ECO:0000313" key="7">
    <source>
        <dbReference type="Proteomes" id="UP000280307"/>
    </source>
</evidence>
<dbReference type="InterPro" id="IPR002052">
    <property type="entry name" value="DNA_methylase_N6_adenine_CS"/>
</dbReference>
<dbReference type="EC" id="2.1.1.72" evidence="1"/>
<evidence type="ECO:0000256" key="1">
    <source>
        <dbReference type="ARBA" id="ARBA00011900"/>
    </source>
</evidence>
<keyword evidence="2 6" id="KW-0489">Methyltransferase</keyword>
<reference evidence="6 7" key="1">
    <citation type="submission" date="2018-12" db="EMBL/GenBank/DDBJ databases">
        <title>Genome Sequence of Candidatus Viridilinea halotolerans isolated from saline sulfide-rich spring.</title>
        <authorList>
            <person name="Grouzdev D.S."/>
            <person name="Burganskaya E.I."/>
            <person name="Krutkina M.S."/>
            <person name="Sukhacheva M.V."/>
            <person name="Gorlenko V.M."/>
        </authorList>
    </citation>
    <scope>NUCLEOTIDE SEQUENCE [LARGE SCALE GENOMIC DNA]</scope>
    <source>
        <strain evidence="6">Chok-6</strain>
    </source>
</reference>
<name>A0A426U4E8_9CHLR</name>
<dbReference type="GO" id="GO:0009307">
    <property type="term" value="P:DNA restriction-modification system"/>
    <property type="evidence" value="ECO:0007669"/>
    <property type="project" value="InterPro"/>
</dbReference>
<evidence type="ECO:0000256" key="4">
    <source>
        <dbReference type="ARBA" id="ARBA00022691"/>
    </source>
</evidence>
<gene>
    <name evidence="6" type="ORF">EI684_06300</name>
</gene>
<evidence type="ECO:0000256" key="2">
    <source>
        <dbReference type="ARBA" id="ARBA00022603"/>
    </source>
</evidence>
<dbReference type="PROSITE" id="PS00092">
    <property type="entry name" value="N6_MTASE"/>
    <property type="match status" value="1"/>
</dbReference>
<accession>A0A426U4E8</accession>
<evidence type="ECO:0000313" key="6">
    <source>
        <dbReference type="EMBL" id="RRR74775.1"/>
    </source>
</evidence>
<dbReference type="InterPro" id="IPR012327">
    <property type="entry name" value="MeTrfase_D12"/>
</dbReference>
<keyword evidence="4" id="KW-0949">S-adenosyl-L-methionine</keyword>
<dbReference type="InterPro" id="IPR029063">
    <property type="entry name" value="SAM-dependent_MTases_sf"/>
</dbReference>
<protein>
    <recommendedName>
        <fullName evidence="1">site-specific DNA-methyltransferase (adenine-specific)</fullName>
        <ecNumber evidence="1">2.1.1.72</ecNumber>
    </recommendedName>
</protein>
<sequence>MMEDLTYLQRELITCIGNKRGLLPLISAGVQRVKARLGKTRLTFLDLFAGSGVVSRFMKAHAERIVANDLERYAQVVNACYLSNRSALDWEALRYYEYWLRHMIASDWRRGFIAELYAPLDDARIAPGERVFYTRRNAEYIDTARQHIEQIPAHLQGFFLAPLIVKASIHNNTGGIFKGFYKNRQGLGAFGGEGANALTRILGNIELQLPTLSRFVCDVLVTQQDALQLSASWPETFDLVYLDPPYNQHPYGSNYFMLNLIATYERPLALSRVSGIPRNWTRSPFNSAQLARQALRTIIGNLKTNYVLISYNSEGFMCKEDFMADLHAFGTLTLLEAQYNAYRASRNLVKRSQYVTEYLFLLERQ</sequence>
<evidence type="ECO:0000256" key="5">
    <source>
        <dbReference type="ARBA" id="ARBA00047942"/>
    </source>
</evidence>
<dbReference type="GO" id="GO:0009007">
    <property type="term" value="F:site-specific DNA-methyltransferase (adenine-specific) activity"/>
    <property type="evidence" value="ECO:0007669"/>
    <property type="project" value="UniProtKB-EC"/>
</dbReference>
<dbReference type="GO" id="GO:0032259">
    <property type="term" value="P:methylation"/>
    <property type="evidence" value="ECO:0007669"/>
    <property type="project" value="UniProtKB-KW"/>
</dbReference>